<dbReference type="RefSeq" id="WP_149404357.1">
    <property type="nucleotide sequence ID" value="NZ_BIXY01000119.1"/>
</dbReference>
<dbReference type="Gene3D" id="1.10.260.40">
    <property type="entry name" value="lambda repressor-like DNA-binding domains"/>
    <property type="match status" value="1"/>
</dbReference>
<proteinExistence type="predicted"/>
<protein>
    <submittedName>
        <fullName evidence="2">Transcriptional regulator</fullName>
    </submittedName>
</protein>
<sequence length="291" mass="33293">MSKMRKNDTKRRAELANFLKIRRARLHPEQFGLPSFGRRRTPGLRRDEVAQLAGVGVSWYTWLEQGRDITVSDQVIERLAETFLLNGEERRHLFVLALGMVPIPDEQFEIAVLPPGLQAMLDALGTNPAYLIDQRCNVVAWNQSASHVFGDVSLLTGRERNRIWQLFVQPASRQLYVDWEQAARHAVMHFRSVYDRYIGDAWFEQFLTNIQRESPEFRTLWAQHDVQAACDFYQEKELNHPLVGQLLLSSTTLIVPVAPPLQMVTFTPSSPATATKLAALAKPERQTSLTR</sequence>
<evidence type="ECO:0000313" key="3">
    <source>
        <dbReference type="Proteomes" id="UP000322530"/>
    </source>
</evidence>
<dbReference type="Pfam" id="PF13560">
    <property type="entry name" value="HTH_31"/>
    <property type="match status" value="1"/>
</dbReference>
<dbReference type="InterPro" id="IPR010982">
    <property type="entry name" value="Lambda_DNA-bd_dom_sf"/>
</dbReference>
<dbReference type="AlphaFoldDB" id="A0A5A5TIU6"/>
<dbReference type="CDD" id="cd00093">
    <property type="entry name" value="HTH_XRE"/>
    <property type="match status" value="1"/>
</dbReference>
<gene>
    <name evidence="2" type="ORF">KDI_50940</name>
</gene>
<feature type="domain" description="HTH cro/C1-type" evidence="1">
    <location>
        <begin position="18"/>
        <end position="90"/>
    </location>
</feature>
<comment type="caution">
    <text evidence="2">The sequence shown here is derived from an EMBL/GenBank/DDBJ whole genome shotgun (WGS) entry which is preliminary data.</text>
</comment>
<dbReference type="InterPro" id="IPR041413">
    <property type="entry name" value="MLTR_LBD"/>
</dbReference>
<dbReference type="OrthoDB" id="4790304at2"/>
<dbReference type="GO" id="GO:0003677">
    <property type="term" value="F:DNA binding"/>
    <property type="evidence" value="ECO:0007669"/>
    <property type="project" value="InterPro"/>
</dbReference>
<name>A0A5A5TIU6_9CHLR</name>
<accession>A0A5A5TIU6</accession>
<reference evidence="2 3" key="1">
    <citation type="submission" date="2019-01" db="EMBL/GenBank/DDBJ databases">
        <title>Draft genome sequence of Dictyobacter sp. Uno17.</title>
        <authorList>
            <person name="Wang C.M."/>
            <person name="Zheng Y."/>
            <person name="Sakai Y."/>
            <person name="Abe K."/>
            <person name="Yokota A."/>
            <person name="Yabe S."/>
        </authorList>
    </citation>
    <scope>NUCLEOTIDE SEQUENCE [LARGE SCALE GENOMIC DNA]</scope>
    <source>
        <strain evidence="2 3">Uno17</strain>
    </source>
</reference>
<evidence type="ECO:0000259" key="1">
    <source>
        <dbReference type="SMART" id="SM00530"/>
    </source>
</evidence>
<dbReference type="Pfam" id="PF17765">
    <property type="entry name" value="MLTR_LBD"/>
    <property type="match status" value="1"/>
</dbReference>
<organism evidence="2 3">
    <name type="scientific">Dictyobacter arantiisoli</name>
    <dbReference type="NCBI Taxonomy" id="2014874"/>
    <lineage>
        <taxon>Bacteria</taxon>
        <taxon>Bacillati</taxon>
        <taxon>Chloroflexota</taxon>
        <taxon>Ktedonobacteria</taxon>
        <taxon>Ktedonobacterales</taxon>
        <taxon>Dictyobacteraceae</taxon>
        <taxon>Dictyobacter</taxon>
    </lineage>
</organism>
<dbReference type="PANTHER" id="PTHR35010">
    <property type="entry name" value="BLL4672 PROTEIN-RELATED"/>
    <property type="match status" value="1"/>
</dbReference>
<dbReference type="Proteomes" id="UP000322530">
    <property type="component" value="Unassembled WGS sequence"/>
</dbReference>
<evidence type="ECO:0000313" key="2">
    <source>
        <dbReference type="EMBL" id="GCF11530.1"/>
    </source>
</evidence>
<dbReference type="Gene3D" id="3.30.450.180">
    <property type="match status" value="1"/>
</dbReference>
<dbReference type="EMBL" id="BIXY01000119">
    <property type="protein sequence ID" value="GCF11530.1"/>
    <property type="molecule type" value="Genomic_DNA"/>
</dbReference>
<dbReference type="InterPro" id="IPR001387">
    <property type="entry name" value="Cro/C1-type_HTH"/>
</dbReference>
<dbReference type="SMART" id="SM00530">
    <property type="entry name" value="HTH_XRE"/>
    <property type="match status" value="1"/>
</dbReference>
<keyword evidence="3" id="KW-1185">Reference proteome</keyword>